<gene>
    <name evidence="1" type="ORF">B296_00045783</name>
</gene>
<dbReference type="Proteomes" id="UP000287651">
    <property type="component" value="Unassembled WGS sequence"/>
</dbReference>
<evidence type="ECO:0000313" key="1">
    <source>
        <dbReference type="EMBL" id="RRT59479.1"/>
    </source>
</evidence>
<dbReference type="AlphaFoldDB" id="A0A426Z687"/>
<accession>A0A426Z687</accession>
<comment type="caution">
    <text evidence="1">The sequence shown here is derived from an EMBL/GenBank/DDBJ whole genome shotgun (WGS) entry which is preliminary data.</text>
</comment>
<protein>
    <submittedName>
        <fullName evidence="1">Uncharacterized protein</fullName>
    </submittedName>
</protein>
<name>A0A426Z687_ENSVE</name>
<organism evidence="1 2">
    <name type="scientific">Ensete ventricosum</name>
    <name type="common">Abyssinian banana</name>
    <name type="synonym">Musa ensete</name>
    <dbReference type="NCBI Taxonomy" id="4639"/>
    <lineage>
        <taxon>Eukaryota</taxon>
        <taxon>Viridiplantae</taxon>
        <taxon>Streptophyta</taxon>
        <taxon>Embryophyta</taxon>
        <taxon>Tracheophyta</taxon>
        <taxon>Spermatophyta</taxon>
        <taxon>Magnoliopsida</taxon>
        <taxon>Liliopsida</taxon>
        <taxon>Zingiberales</taxon>
        <taxon>Musaceae</taxon>
        <taxon>Ensete</taxon>
    </lineage>
</organism>
<dbReference type="EMBL" id="AMZH03008192">
    <property type="protein sequence ID" value="RRT59479.1"/>
    <property type="molecule type" value="Genomic_DNA"/>
</dbReference>
<proteinExistence type="predicted"/>
<reference evidence="1 2" key="1">
    <citation type="journal article" date="2014" name="Agronomy (Basel)">
        <title>A Draft Genome Sequence for Ensete ventricosum, the Drought-Tolerant Tree Against Hunger.</title>
        <authorList>
            <person name="Harrison J."/>
            <person name="Moore K.A."/>
            <person name="Paszkiewicz K."/>
            <person name="Jones T."/>
            <person name="Grant M."/>
            <person name="Ambacheew D."/>
            <person name="Muzemil S."/>
            <person name="Studholme D.J."/>
        </authorList>
    </citation>
    <scope>NUCLEOTIDE SEQUENCE [LARGE SCALE GENOMIC DNA]</scope>
</reference>
<sequence length="85" mass="9001">MKSGGGAGNRSAASLTTDVSASIVAVESLAEKHPSVDMGLSLRKRSQKQTFEPLINASGSTIRVPSRKGKEPMAIEEALEWGYIL</sequence>
<evidence type="ECO:0000313" key="2">
    <source>
        <dbReference type="Proteomes" id="UP000287651"/>
    </source>
</evidence>